<reference evidence="4 5" key="1">
    <citation type="submission" date="2020-03" db="EMBL/GenBank/DDBJ databases">
        <title>Metabolic flexibility allows generalist bacteria to become dominant in a frequently disturbed ecosystem.</title>
        <authorList>
            <person name="Chen Y.-J."/>
            <person name="Leung P.M."/>
            <person name="Bay S.K."/>
            <person name="Hugenholtz P."/>
            <person name="Kessler A.J."/>
            <person name="Shelley G."/>
            <person name="Waite D.W."/>
            <person name="Cook P.L."/>
            <person name="Greening C."/>
        </authorList>
    </citation>
    <scope>NUCLEOTIDE SEQUENCE [LARGE SCALE GENOMIC DNA]</scope>
    <source>
        <strain evidence="4">SS_bin_28</strain>
    </source>
</reference>
<name>A0A7Y2H1H8_UNCEI</name>
<comment type="pathway">
    <text evidence="1">Cofactor biosynthesis; molybdopterin biosynthesis.</text>
</comment>
<evidence type="ECO:0000313" key="5">
    <source>
        <dbReference type="Proteomes" id="UP000547674"/>
    </source>
</evidence>
<gene>
    <name evidence="4" type="ORF">HKN21_04465</name>
</gene>
<evidence type="ECO:0000313" key="4">
    <source>
        <dbReference type="EMBL" id="NNF05991.1"/>
    </source>
</evidence>
<dbReference type="Proteomes" id="UP000547674">
    <property type="component" value="Unassembled WGS sequence"/>
</dbReference>
<dbReference type="NCBIfam" id="TIGR00177">
    <property type="entry name" value="molyb_syn"/>
    <property type="match status" value="1"/>
</dbReference>
<evidence type="ECO:0000259" key="3">
    <source>
        <dbReference type="SMART" id="SM00852"/>
    </source>
</evidence>
<comment type="caution">
    <text evidence="4">The sequence shown here is derived from an EMBL/GenBank/DDBJ whole genome shotgun (WGS) entry which is preliminary data.</text>
</comment>
<feature type="domain" description="MoaB/Mog" evidence="3">
    <location>
        <begin position="8"/>
        <end position="151"/>
    </location>
</feature>
<dbReference type="Pfam" id="PF00994">
    <property type="entry name" value="MoCF_biosynth"/>
    <property type="match status" value="1"/>
</dbReference>
<dbReference type="GO" id="GO:0006777">
    <property type="term" value="P:Mo-molybdopterin cofactor biosynthetic process"/>
    <property type="evidence" value="ECO:0007669"/>
    <property type="project" value="UniProtKB-KW"/>
</dbReference>
<proteinExistence type="predicted"/>
<dbReference type="AlphaFoldDB" id="A0A7Y2H1H8"/>
<dbReference type="InterPro" id="IPR001453">
    <property type="entry name" value="MoaB/Mog_dom"/>
</dbReference>
<evidence type="ECO:0000256" key="1">
    <source>
        <dbReference type="ARBA" id="ARBA00005046"/>
    </source>
</evidence>
<dbReference type="PANTHER" id="PTHR43764">
    <property type="entry name" value="MOLYBDENUM COFACTOR BIOSYNTHESIS"/>
    <property type="match status" value="1"/>
</dbReference>
<dbReference type="InterPro" id="IPR036425">
    <property type="entry name" value="MoaB/Mog-like_dom_sf"/>
</dbReference>
<organism evidence="4 5">
    <name type="scientific">Eiseniibacteriota bacterium</name>
    <dbReference type="NCBI Taxonomy" id="2212470"/>
    <lineage>
        <taxon>Bacteria</taxon>
        <taxon>Candidatus Eiseniibacteriota</taxon>
    </lineage>
</organism>
<keyword evidence="2" id="KW-0501">Molybdenum cofactor biosynthesis</keyword>
<sequence>MSKTFKAGVLTVSDRCARGEQEDKSGPVAMEHLQAMGFETLPARIVPDDTNAIQEAVISFCDDGAHFVLTTGGTGFAPRDLTPEATKPLLEKEAPGISELLRWKTLEKTPYAVLSRGVSGMRGQTLIVNMPGSPKGVKEYLEILKPLLPHALSLLDDQAPEHGPPPTGPADG</sequence>
<dbReference type="SMART" id="SM00852">
    <property type="entry name" value="MoCF_biosynth"/>
    <property type="match status" value="1"/>
</dbReference>
<dbReference type="Gene3D" id="3.40.980.10">
    <property type="entry name" value="MoaB/Mog-like domain"/>
    <property type="match status" value="1"/>
</dbReference>
<dbReference type="CDD" id="cd00886">
    <property type="entry name" value="MogA_MoaB"/>
    <property type="match status" value="1"/>
</dbReference>
<dbReference type="SUPFAM" id="SSF53218">
    <property type="entry name" value="Molybdenum cofactor biosynthesis proteins"/>
    <property type="match status" value="1"/>
</dbReference>
<accession>A0A7Y2H1H8</accession>
<protein>
    <submittedName>
        <fullName evidence="4">MogA/MoaB family molybdenum cofactor biosynthesis protein</fullName>
    </submittedName>
</protein>
<dbReference type="EMBL" id="JABDJR010000166">
    <property type="protein sequence ID" value="NNF05991.1"/>
    <property type="molecule type" value="Genomic_DNA"/>
</dbReference>
<evidence type="ECO:0000256" key="2">
    <source>
        <dbReference type="ARBA" id="ARBA00023150"/>
    </source>
</evidence>
<dbReference type="InterPro" id="IPR051920">
    <property type="entry name" value="MPT_Adenylyltrnsfr/MoaC-Rel"/>
</dbReference>
<dbReference type="PANTHER" id="PTHR43764:SF1">
    <property type="entry name" value="MOLYBDOPTERIN MOLYBDOTRANSFERASE"/>
    <property type="match status" value="1"/>
</dbReference>